<feature type="domain" description="Surface glycan-binding protein B xyloglucan binding" evidence="2">
    <location>
        <begin position="216"/>
        <end position="420"/>
    </location>
</feature>
<feature type="transmembrane region" description="Helical" evidence="1">
    <location>
        <begin position="7"/>
        <end position="24"/>
    </location>
</feature>
<dbReference type="GO" id="GO:0030247">
    <property type="term" value="F:polysaccharide binding"/>
    <property type="evidence" value="ECO:0007669"/>
    <property type="project" value="InterPro"/>
</dbReference>
<accession>A0AAE3MEJ7</accession>
<dbReference type="Pfam" id="PF18329">
    <property type="entry name" value="SGBP_B_XBD"/>
    <property type="match status" value="1"/>
</dbReference>
<evidence type="ECO:0000256" key="1">
    <source>
        <dbReference type="SAM" id="Phobius"/>
    </source>
</evidence>
<keyword evidence="1" id="KW-0472">Membrane</keyword>
<keyword evidence="4" id="KW-1185">Reference proteome</keyword>
<evidence type="ECO:0000313" key="4">
    <source>
        <dbReference type="Proteomes" id="UP001207408"/>
    </source>
</evidence>
<keyword evidence="1" id="KW-1133">Transmembrane helix</keyword>
<dbReference type="Gene3D" id="2.60.40.10">
    <property type="entry name" value="Immunoglobulins"/>
    <property type="match status" value="2"/>
</dbReference>
<dbReference type="EMBL" id="JAPDPI010000023">
    <property type="protein sequence ID" value="MCW3806368.1"/>
    <property type="molecule type" value="Genomic_DNA"/>
</dbReference>
<dbReference type="InterPro" id="IPR013783">
    <property type="entry name" value="Ig-like_fold"/>
</dbReference>
<dbReference type="InterPro" id="IPR040475">
    <property type="entry name" value="SGBP_B_XBD"/>
</dbReference>
<protein>
    <submittedName>
        <fullName evidence="3">Glycan-binding surface protein</fullName>
    </submittedName>
</protein>
<dbReference type="RefSeq" id="WP_301199748.1">
    <property type="nucleotide sequence ID" value="NZ_JAPDPI010000023.1"/>
</dbReference>
<gene>
    <name evidence="3" type="ORF">OM074_12105</name>
</gene>
<dbReference type="PROSITE" id="PS51257">
    <property type="entry name" value="PROKAR_LIPOPROTEIN"/>
    <property type="match status" value="1"/>
</dbReference>
<evidence type="ECO:0000313" key="3">
    <source>
        <dbReference type="EMBL" id="MCW3806368.1"/>
    </source>
</evidence>
<sequence length="421" mass="46491">MENNIKRIFVALVVMAISSIGVIFQSCEEYPDEYEITGGVPTVDYIRVSDPEKSDSLIASASLNQTIVLIGENLTSIKEMWFNDKEAYLNTSFITYNTLFVTIPNEIPDVVSDKIYMVAGKDTVSYDFNVVVPAPAPKSMLCEFVADGEEAVIYGNYFINDPNVPLQVFFPGELEGEVVSVSDDYDEVVVKVPSGASVGQVTVKTIYGSARSSFFFRDDRNYILDWDNLDASGGWRSGVIANSDPVGINGNYVRFYGEMPGKAGDLWDEDKFAFNLWNQSNGRADVPFYDGDLSAAALKFEVNIPESWSSAALQMIFTPYSVSGNNEYVANDDATKTYLSKDFPRGLWMPWVSSGSYMTDGWTTVTVPLSEFVYDKDGKASEATLTTDMLGGLTFFVYHGGVDGSDCTVHMCIDNIRIVPL</sequence>
<keyword evidence="1" id="KW-0812">Transmembrane</keyword>
<dbReference type="Proteomes" id="UP001207408">
    <property type="component" value="Unassembled WGS sequence"/>
</dbReference>
<comment type="caution">
    <text evidence="3">The sequence shown here is derived from an EMBL/GenBank/DDBJ whole genome shotgun (WGS) entry which is preliminary data.</text>
</comment>
<proteinExistence type="predicted"/>
<evidence type="ECO:0000259" key="2">
    <source>
        <dbReference type="Pfam" id="PF18329"/>
    </source>
</evidence>
<name>A0AAE3MEJ7_9BACT</name>
<dbReference type="AlphaFoldDB" id="A0AAE3MEJ7"/>
<reference evidence="3" key="1">
    <citation type="submission" date="2022-10" db="EMBL/GenBank/DDBJ databases">
        <authorList>
            <person name="Yu W.X."/>
        </authorList>
    </citation>
    <scope>NUCLEOTIDE SEQUENCE</scope>
    <source>
        <strain evidence="3">D04</strain>
    </source>
</reference>
<organism evidence="3 4">
    <name type="scientific">Plebeiibacterium marinum</name>
    <dbReference type="NCBI Taxonomy" id="2992111"/>
    <lineage>
        <taxon>Bacteria</taxon>
        <taxon>Pseudomonadati</taxon>
        <taxon>Bacteroidota</taxon>
        <taxon>Bacteroidia</taxon>
        <taxon>Marinilabiliales</taxon>
        <taxon>Marinilabiliaceae</taxon>
        <taxon>Plebeiibacterium</taxon>
    </lineage>
</organism>